<dbReference type="VEuPathDB" id="TriTrypDB:C4B63_42g250"/>
<dbReference type="OrthoDB" id="120976at2759"/>
<dbReference type="PANTHER" id="PTHR22847">
    <property type="entry name" value="WD40 REPEAT PROTEIN"/>
    <property type="match status" value="1"/>
</dbReference>
<dbReference type="Pfam" id="PF00400">
    <property type="entry name" value="WD40"/>
    <property type="match status" value="1"/>
</dbReference>
<dbReference type="InterPro" id="IPR001680">
    <property type="entry name" value="WD40_rpt"/>
</dbReference>
<dbReference type="VEuPathDB" id="TriTrypDB:TcYC6_0094810"/>
<feature type="repeat" description="WD" evidence="3">
    <location>
        <begin position="1362"/>
        <end position="1393"/>
    </location>
</feature>
<dbReference type="Gene3D" id="3.80.10.10">
    <property type="entry name" value="Ribonuclease Inhibitor"/>
    <property type="match status" value="1"/>
</dbReference>
<dbReference type="VEuPathDB" id="TriTrypDB:TCDM_06261"/>
<dbReference type="VEuPathDB" id="TriTrypDB:ECC02_000187"/>
<dbReference type="GO" id="GO:1990234">
    <property type="term" value="C:transferase complex"/>
    <property type="evidence" value="ECO:0007669"/>
    <property type="project" value="UniProtKB-ARBA"/>
</dbReference>
<evidence type="ECO:0000256" key="3">
    <source>
        <dbReference type="PROSITE-ProRule" id="PRU00221"/>
    </source>
</evidence>
<dbReference type="SUPFAM" id="SSF82171">
    <property type="entry name" value="DPP6 N-terminal domain-like"/>
    <property type="match status" value="1"/>
</dbReference>
<dbReference type="InterPro" id="IPR015943">
    <property type="entry name" value="WD40/YVTN_repeat-like_dom_sf"/>
</dbReference>
<dbReference type="SUPFAM" id="SSF52047">
    <property type="entry name" value="RNI-like"/>
    <property type="match status" value="1"/>
</dbReference>
<dbReference type="Gene3D" id="2.130.10.10">
    <property type="entry name" value="YVTN repeat-like/Quinoprotein amine dehydrogenase"/>
    <property type="match status" value="2"/>
</dbReference>
<dbReference type="VEuPathDB" id="TriTrypDB:C3747_41g134"/>
<evidence type="ECO:0000256" key="1">
    <source>
        <dbReference type="ARBA" id="ARBA00022574"/>
    </source>
</evidence>
<dbReference type="PANTHER" id="PTHR22847:SF637">
    <property type="entry name" value="WD REPEAT DOMAIN 5B"/>
    <property type="match status" value="1"/>
</dbReference>
<gene>
    <name evidence="4" type="ORF">C4B63_42g250</name>
</gene>
<dbReference type="VEuPathDB" id="TriTrypDB:BCY84_00792"/>
<dbReference type="VEuPathDB" id="TriTrypDB:TcG_04254"/>
<evidence type="ECO:0000313" key="4">
    <source>
        <dbReference type="EMBL" id="PWU91581.1"/>
    </source>
</evidence>
<dbReference type="VEuPathDB" id="TriTrypDB:TcCL_NonESM05309"/>
<proteinExistence type="predicted"/>
<evidence type="ECO:0000313" key="5">
    <source>
        <dbReference type="Proteomes" id="UP000246121"/>
    </source>
</evidence>
<dbReference type="VEuPathDB" id="TriTrypDB:TcCLB.505807.90"/>
<protein>
    <recommendedName>
        <fullName evidence="6">Guanine nucleotide-binding protein subunit beta-like protein</fullName>
    </recommendedName>
</protein>
<dbReference type="VEuPathDB" id="TriTrypDB:TCDM_06260"/>
<dbReference type="EMBL" id="PRFA01000042">
    <property type="protein sequence ID" value="PWU91581.1"/>
    <property type="molecule type" value="Genomic_DNA"/>
</dbReference>
<name>A0A2V2V5S5_TRYCR</name>
<comment type="caution">
    <text evidence="4">The sequence shown here is derived from an EMBL/GenBank/DDBJ whole genome shotgun (WGS) entry which is preliminary data.</text>
</comment>
<organism evidence="4 5">
    <name type="scientific">Trypanosoma cruzi</name>
    <dbReference type="NCBI Taxonomy" id="5693"/>
    <lineage>
        <taxon>Eukaryota</taxon>
        <taxon>Discoba</taxon>
        <taxon>Euglenozoa</taxon>
        <taxon>Kinetoplastea</taxon>
        <taxon>Metakinetoplastina</taxon>
        <taxon>Trypanosomatida</taxon>
        <taxon>Trypanosomatidae</taxon>
        <taxon>Trypanosoma</taxon>
        <taxon>Schizotrypanum</taxon>
    </lineage>
</organism>
<accession>A0A2V2V5S5</accession>
<keyword evidence="1 3" id="KW-0853">WD repeat</keyword>
<dbReference type="VEuPathDB" id="TriTrypDB:TcCLB.509033.100"/>
<dbReference type="VEuPathDB" id="TriTrypDB:TcBrA4_0031150"/>
<dbReference type="InterPro" id="IPR032675">
    <property type="entry name" value="LRR_dom_sf"/>
</dbReference>
<dbReference type="SMART" id="SM00320">
    <property type="entry name" value="WD40"/>
    <property type="match status" value="5"/>
</dbReference>
<dbReference type="SUPFAM" id="SSF50969">
    <property type="entry name" value="YVTN repeat-like/Quinoprotein amine dehydrogenase"/>
    <property type="match status" value="1"/>
</dbReference>
<keyword evidence="2" id="KW-0677">Repeat</keyword>
<reference evidence="4 5" key="1">
    <citation type="journal article" date="2018" name="Microb. Genom.">
        <title>Expanding an expanded genome: long-read sequencing of Trypanosoma cruzi.</title>
        <authorList>
            <person name="Berna L."/>
            <person name="Rodriguez M."/>
            <person name="Chiribao M.L."/>
            <person name="Parodi-Talice A."/>
            <person name="Pita S."/>
            <person name="Rijo G."/>
            <person name="Alvarez-Valin F."/>
            <person name="Robello C."/>
        </authorList>
    </citation>
    <scope>NUCLEOTIDE SEQUENCE [LARGE SCALE GENOMIC DNA]</scope>
    <source>
        <strain evidence="4 5">Dm28c</strain>
    </source>
</reference>
<dbReference type="VEuPathDB" id="TriTrypDB:Tc_MARK_1778"/>
<dbReference type="Proteomes" id="UP000246121">
    <property type="component" value="Unassembled WGS sequence"/>
</dbReference>
<evidence type="ECO:0000256" key="2">
    <source>
        <dbReference type="ARBA" id="ARBA00022737"/>
    </source>
</evidence>
<dbReference type="InterPro" id="IPR011044">
    <property type="entry name" value="Quino_amine_DH_bsu"/>
</dbReference>
<dbReference type="PROSITE" id="PS50082">
    <property type="entry name" value="WD_REPEATS_2"/>
    <property type="match status" value="1"/>
</dbReference>
<dbReference type="VEuPathDB" id="TriTrypDB:TCSYLVIO_003066"/>
<sequence length="1533" mass="171104">MFLFTASDLYGECCALYGVKPNRDVAGQLAGSNFLTIRRIDASRTFLGELGVRALLEFVGSHSGIRQLVLKKNGVDAACVEHLCGVLRESPSLSFVDLSDNPMSTPSVRLLSETARAVPHIREINVENCGVSDDWMNRLERCCNANSELQRLGFYPYGPVRGLRSWETVFVLVLGPESLVQTYCTEILPYVGSFVSRLRLRIAPLTIDKTDTDDVVKNKVWRCSSMHNYALSWCVVLIGEKTQWPDADISALMAVMRQEEPVVPPLRNKFGVLRDPMYRHAKHLFVYTLTSFHEEGPYKGNVSTVPSSVWLPALGITAPNGMNAPSAVAVRSGNCWKVRCLTDLSVSLCSVFSERPRSMALLEEDEGSDKNLWETIEREKLVGSLHPRCKDIVHYVESPAGQSSVPLILYGAADIGKSKILSWAAANYSAVESLRVVPYHVSHENQSLVVLLFHLLRVFLKKPRRMYRSVEELAVDAREVISKYDGEMVLLLISRIDLLDSCGGRESLVLEWLPSSLPPSVRVIASLNTESPLLTAFRKRMPQPYETLITSFPRQVRADLFLKEVLRRDVRKTSEDGGAMNDGGTFRPFEPNKSLEGAFLQKDGSQTTSFGVYTASFLQRMPNNLAERDMAFILAEDVPDTLDEILTMLLRRYETISDPLTVQYLTMSLVATPLPISEVIYICEELGPCRRHKTLPVLLMMSDDGLLTVTSGSIVHLSGPDVRRVVIKLYADIQDLLSVLVETHLVRLIKTRSPDMCFYFGHLAPIMIANGSVDVACSFILDPTHMDALLSRDPDSCTHAIDLIFRLLNTRQFILELGEDISPLMDQTTRRRNREALRSALEFLQLDNGFFFQSSLLASDVSPYYLQAMEAEEVPYTVLVPLNRGDEDDATYTLDCKHLPVYCHLRGEYLVVTTTQEVIVYSATDFQNELMRSFVPFELNQNLRGALVAAGTRVVVIGDEQLLLWDFGRQSFTMFEDTTASLSENALDPCFLNLVVCHHSKEQLSVIDVSKNKVVLELPTLEAASVREAFFCGGGILAHTLYDLFLIRGEEVVKLAHTGPIRRVSFSNDGCLIASCVREDIWIWSGTGELLHLIDAGVTPVEDLCFNASGTLLLTWQTEGVKLWHSLSGKYVGAVEPCFDERASFVSFTEDGNNIIGRCGSHIYLWNVHTRQPVGVLTADTGCFTFVHARNQMMIGTTSRNEVKIWRLGDAPLPSIQSVREKKLTTMWRKNGRLSSAPIVRVDVNLNGSLITVVDGNGSVILQPMYGTARLDCEISHVESTAILNDMIFFTRKGESRQYFWKRLSEDDTVTKVSLPRNAVMHARLELVKSEDEGSMAVISNSEEGSVIYVYTTSDWTLTNQFLGHSGRIIQAIFAGDFLISWGDDRTVRLWSLLRHAERAIYSHDCSIVAATSGPLMTLFLVDDRSRLYHLHVENIASSVDARFVADPVELSLTIPPTSRVRAMIHTSDLLVMSTEDGSVYLVDLRQGGTVSRLSGYKCLSLASASSGGDVYVVTGHWTGEVLLHLVRFTEQM</sequence>
<evidence type="ECO:0008006" key="6">
    <source>
        <dbReference type="Google" id="ProtNLM"/>
    </source>
</evidence>